<name>A0AAV1LMT8_9NEOP</name>
<keyword evidence="7" id="KW-1185">Reference proteome</keyword>
<feature type="region of interest" description="Disordered" evidence="4">
    <location>
        <begin position="52"/>
        <end position="72"/>
    </location>
</feature>
<dbReference type="GO" id="GO:0003677">
    <property type="term" value="F:DNA binding"/>
    <property type="evidence" value="ECO:0007669"/>
    <property type="project" value="UniProtKB-KW"/>
</dbReference>
<dbReference type="PANTHER" id="PTHR19303:SF74">
    <property type="entry name" value="POGO TRANSPOSABLE ELEMENT WITH KRAB DOMAIN"/>
    <property type="match status" value="1"/>
</dbReference>
<comment type="subcellular location">
    <subcellularLocation>
        <location evidence="1">Nucleus</location>
    </subcellularLocation>
</comment>
<dbReference type="PROSITE" id="PS51253">
    <property type="entry name" value="HTH_CENPB"/>
    <property type="match status" value="1"/>
</dbReference>
<dbReference type="PANTHER" id="PTHR19303">
    <property type="entry name" value="TRANSPOSON"/>
    <property type="match status" value="1"/>
</dbReference>
<keyword evidence="3" id="KW-0539">Nucleus</keyword>
<gene>
    <name evidence="6" type="ORF">PARMNEM_LOCUS15596</name>
</gene>
<dbReference type="Pfam" id="PF03221">
    <property type="entry name" value="HTH_Tnp_Tc5"/>
    <property type="match status" value="1"/>
</dbReference>
<dbReference type="GO" id="GO:0005634">
    <property type="term" value="C:nucleus"/>
    <property type="evidence" value="ECO:0007669"/>
    <property type="project" value="UniProtKB-SubCell"/>
</dbReference>
<sequence length="673" mass="76493">MPNKYQRKACSSRGNWSEESLKAAMDAVKKGEMTIYAASITYQVPRKTLERRYKKNNDKKGPMGPSSIFGEKNEKKLANHIKTMQKNGFPLTIDDVRKIAYQFAKQLNLNHRFNRETEKAGYDWLQGFLRRNHDITLRKSEGVSLARSTAMNKLEVDAYFELLERILTVDDGVLKPSCIFNMDETGLQLNNRPGHVLAEKGSKAVSTVTSTEKGETITVIACCNAEGTFLPPACIMKGKNKKPEFEDGMPPGSKLFMSPKSAYITSDLFIEWLKTHFVPRKPAGRVLLLLDGHSTHCNSVEMLEYANDNDINLLSMPSHTSHYLQPLDRTVFKSLKTHFYEQCRLWLKQNPGRRITRLSFGRLLNKAWGKAASAENAIAGFKATGVHPFNPSAIPDYAFTQELTKQMSKSQNECTATVMVEEQEENTCNIASANLEPVPNTFEVRQDISLAIAEPNSSVERKVLNASPEMITRRPKKLFATASAAVIKKMSEQFPPRSDLPDQTPTRILKQISPVPQKIIEVRKRAKQVGMLLTSENHIKTRKFKEALKKNREQKNFEKDVKKERKIEIKPIKRAPRKRKSLRKLSESSDEDEELILCNSSDEEDGNRELDNCVGCGENYYETQLIEDWIQCVICQLWVHENCTEFDDKCSSCGQKKKNELRLKNLKGKNGQS</sequence>
<proteinExistence type="predicted"/>
<evidence type="ECO:0000256" key="1">
    <source>
        <dbReference type="ARBA" id="ARBA00004123"/>
    </source>
</evidence>
<dbReference type="SUPFAM" id="SSF46689">
    <property type="entry name" value="Homeodomain-like"/>
    <property type="match status" value="1"/>
</dbReference>
<evidence type="ECO:0000259" key="5">
    <source>
        <dbReference type="PROSITE" id="PS51253"/>
    </source>
</evidence>
<feature type="compositionally biased region" description="Basic and acidic residues" evidence="4">
    <location>
        <begin position="52"/>
        <end position="61"/>
    </location>
</feature>
<organism evidence="6 7">
    <name type="scientific">Parnassius mnemosyne</name>
    <name type="common">clouded apollo</name>
    <dbReference type="NCBI Taxonomy" id="213953"/>
    <lineage>
        <taxon>Eukaryota</taxon>
        <taxon>Metazoa</taxon>
        <taxon>Ecdysozoa</taxon>
        <taxon>Arthropoda</taxon>
        <taxon>Hexapoda</taxon>
        <taxon>Insecta</taxon>
        <taxon>Pterygota</taxon>
        <taxon>Neoptera</taxon>
        <taxon>Endopterygota</taxon>
        <taxon>Lepidoptera</taxon>
        <taxon>Glossata</taxon>
        <taxon>Ditrysia</taxon>
        <taxon>Papilionoidea</taxon>
        <taxon>Papilionidae</taxon>
        <taxon>Parnassiinae</taxon>
        <taxon>Parnassini</taxon>
        <taxon>Parnassius</taxon>
        <taxon>Driopa</taxon>
    </lineage>
</organism>
<dbReference type="InterPro" id="IPR036397">
    <property type="entry name" value="RNaseH_sf"/>
</dbReference>
<dbReference type="AlphaFoldDB" id="A0AAV1LMT8"/>
<reference evidence="6 7" key="1">
    <citation type="submission" date="2023-11" db="EMBL/GenBank/DDBJ databases">
        <authorList>
            <person name="Hedman E."/>
            <person name="Englund M."/>
            <person name="Stromberg M."/>
            <person name="Nyberg Akerstrom W."/>
            <person name="Nylinder S."/>
            <person name="Jareborg N."/>
            <person name="Kallberg Y."/>
            <person name="Kronander E."/>
        </authorList>
    </citation>
    <scope>NUCLEOTIDE SEQUENCE [LARGE SCALE GENOMIC DNA]</scope>
</reference>
<dbReference type="Proteomes" id="UP001314205">
    <property type="component" value="Unassembled WGS sequence"/>
</dbReference>
<dbReference type="Pfam" id="PF03184">
    <property type="entry name" value="DDE_1"/>
    <property type="match status" value="1"/>
</dbReference>
<comment type="caution">
    <text evidence="6">The sequence shown here is derived from an EMBL/GenBank/DDBJ whole genome shotgun (WGS) entry which is preliminary data.</text>
</comment>
<evidence type="ECO:0000313" key="7">
    <source>
        <dbReference type="Proteomes" id="UP001314205"/>
    </source>
</evidence>
<evidence type="ECO:0000256" key="2">
    <source>
        <dbReference type="ARBA" id="ARBA00023125"/>
    </source>
</evidence>
<keyword evidence="2" id="KW-0238">DNA-binding</keyword>
<dbReference type="Gene3D" id="1.10.10.60">
    <property type="entry name" value="Homeodomain-like"/>
    <property type="match status" value="1"/>
</dbReference>
<dbReference type="Gene3D" id="3.30.420.10">
    <property type="entry name" value="Ribonuclease H-like superfamily/Ribonuclease H"/>
    <property type="match status" value="1"/>
</dbReference>
<evidence type="ECO:0000256" key="4">
    <source>
        <dbReference type="SAM" id="MobiDB-lite"/>
    </source>
</evidence>
<accession>A0AAV1LMT8</accession>
<dbReference type="InterPro" id="IPR050863">
    <property type="entry name" value="CenT-Element_Derived"/>
</dbReference>
<dbReference type="InterPro" id="IPR007889">
    <property type="entry name" value="HTH_Psq"/>
</dbReference>
<dbReference type="SMART" id="SM00674">
    <property type="entry name" value="CENPB"/>
    <property type="match status" value="1"/>
</dbReference>
<dbReference type="InterPro" id="IPR006600">
    <property type="entry name" value="HTH_CenpB_DNA-bd_dom"/>
</dbReference>
<dbReference type="EMBL" id="CAVLGL010000093">
    <property type="protein sequence ID" value="CAK1596220.1"/>
    <property type="molecule type" value="Genomic_DNA"/>
</dbReference>
<protein>
    <recommendedName>
        <fullName evidence="5">HTH CENPB-type domain-containing protein</fullName>
    </recommendedName>
</protein>
<dbReference type="InterPro" id="IPR009057">
    <property type="entry name" value="Homeodomain-like_sf"/>
</dbReference>
<evidence type="ECO:0000256" key="3">
    <source>
        <dbReference type="ARBA" id="ARBA00023242"/>
    </source>
</evidence>
<dbReference type="InterPro" id="IPR004875">
    <property type="entry name" value="DDE_SF_endonuclease_dom"/>
</dbReference>
<evidence type="ECO:0000313" key="6">
    <source>
        <dbReference type="EMBL" id="CAK1596220.1"/>
    </source>
</evidence>
<feature type="domain" description="HTH CENPB-type" evidence="5">
    <location>
        <begin position="61"/>
        <end position="138"/>
    </location>
</feature>
<dbReference type="Pfam" id="PF05225">
    <property type="entry name" value="HTH_psq"/>
    <property type="match status" value="1"/>
</dbReference>